<reference evidence="4" key="1">
    <citation type="journal article" date="2022" name="ISME J.">
        <title>Identification of active gaseous-alkane degraders at natural gas seeps.</title>
        <authorList>
            <person name="Farhan Ul Haque M."/>
            <person name="Hernandez M."/>
            <person name="Crombie A.T."/>
            <person name="Murrell J.C."/>
        </authorList>
    </citation>
    <scope>NUCLEOTIDE SEQUENCE</scope>
    <source>
        <strain evidence="4">PC2</strain>
    </source>
</reference>
<dbReference type="InterPro" id="IPR050855">
    <property type="entry name" value="NDM-1-like"/>
</dbReference>
<feature type="domain" description="Metallo-beta-lactamase" evidence="3">
    <location>
        <begin position="59"/>
        <end position="241"/>
    </location>
</feature>
<dbReference type="PANTHER" id="PTHR42951:SF4">
    <property type="entry name" value="ACYL-COENZYME A THIOESTERASE MBLAC2"/>
    <property type="match status" value="1"/>
</dbReference>
<feature type="signal peptide" evidence="2">
    <location>
        <begin position="1"/>
        <end position="27"/>
    </location>
</feature>
<feature type="chain" id="PRO_5046662374" evidence="2">
    <location>
        <begin position="28"/>
        <end position="312"/>
    </location>
</feature>
<dbReference type="InterPro" id="IPR036866">
    <property type="entry name" value="RibonucZ/Hydroxyglut_hydro"/>
</dbReference>
<dbReference type="CDD" id="cd16282">
    <property type="entry name" value="metallo-hydrolase-like_MBL-fold"/>
    <property type="match status" value="1"/>
</dbReference>
<comment type="caution">
    <text evidence="4">The sequence shown here is derived from an EMBL/GenBank/DDBJ whole genome shotgun (WGS) entry which is preliminary data.</text>
</comment>
<gene>
    <name evidence="4" type="ORF">K2U94_18890</name>
</gene>
<dbReference type="EMBL" id="JAIVFP010000001">
    <property type="protein sequence ID" value="MCI4684807.1"/>
    <property type="molecule type" value="Genomic_DNA"/>
</dbReference>
<comment type="similarity">
    <text evidence="1">Belongs to the metallo-beta-lactamase superfamily. Class-B beta-lactamase family.</text>
</comment>
<keyword evidence="2" id="KW-0732">Signal</keyword>
<dbReference type="Pfam" id="PF00753">
    <property type="entry name" value="Lactamase_B"/>
    <property type="match status" value="1"/>
</dbReference>
<organism evidence="4 5">
    <name type="scientific">Candidatus Rhodoblastus alkanivorans</name>
    <dbReference type="NCBI Taxonomy" id="2954117"/>
    <lineage>
        <taxon>Bacteria</taxon>
        <taxon>Pseudomonadati</taxon>
        <taxon>Pseudomonadota</taxon>
        <taxon>Alphaproteobacteria</taxon>
        <taxon>Hyphomicrobiales</taxon>
        <taxon>Rhodoblastaceae</taxon>
        <taxon>Rhodoblastus</taxon>
    </lineage>
</organism>
<evidence type="ECO:0000256" key="1">
    <source>
        <dbReference type="ARBA" id="ARBA00005250"/>
    </source>
</evidence>
<dbReference type="Gene3D" id="3.60.15.10">
    <property type="entry name" value="Ribonuclease Z/Hydroxyacylglutathione hydrolase-like"/>
    <property type="match status" value="1"/>
</dbReference>
<dbReference type="InterPro" id="IPR001279">
    <property type="entry name" value="Metallo-B-lactamas"/>
</dbReference>
<name>A0ABS9ZB59_9HYPH</name>
<evidence type="ECO:0000313" key="4">
    <source>
        <dbReference type="EMBL" id="MCI4684807.1"/>
    </source>
</evidence>
<protein>
    <submittedName>
        <fullName evidence="4">Quinoprotein relay system zinc metallohydrolase 2</fullName>
    </submittedName>
</protein>
<dbReference type="Proteomes" id="UP001139104">
    <property type="component" value="Unassembled WGS sequence"/>
</dbReference>
<dbReference type="SUPFAM" id="SSF56281">
    <property type="entry name" value="Metallo-hydrolase/oxidoreductase"/>
    <property type="match status" value="1"/>
</dbReference>
<dbReference type="PANTHER" id="PTHR42951">
    <property type="entry name" value="METALLO-BETA-LACTAMASE DOMAIN-CONTAINING"/>
    <property type="match status" value="1"/>
</dbReference>
<dbReference type="RefSeq" id="WP_243068686.1">
    <property type="nucleotide sequence ID" value="NZ_JAIVFK010000036.1"/>
</dbReference>
<proteinExistence type="inferred from homology"/>
<keyword evidence="5" id="KW-1185">Reference proteome</keyword>
<dbReference type="SMART" id="SM00849">
    <property type="entry name" value="Lactamase_B"/>
    <property type="match status" value="1"/>
</dbReference>
<dbReference type="InterPro" id="IPR030829">
    <property type="entry name" value="SoxH-rel_PQQ_2"/>
</dbReference>
<evidence type="ECO:0000313" key="5">
    <source>
        <dbReference type="Proteomes" id="UP001139104"/>
    </source>
</evidence>
<sequence length="312" mass="33868">MSRAKAFDMTRRAFGAGLCLCCLPALARENAFALEEVGPSVFMRRGIDAEVDAANLDGIANIGFIIGEKSVLVTESGGSLADGRLLRKMIRDKTDKPIQYVVLSHVHPDHVFGAGAFVEDKPVFIGHHNLPEALGMRGAFYRKRLVDILGESNAGPVVAPTRTIKGREEIDLGGRRIVFTAHEPAHTTSDLSMLDISSGLFLPADLLFVGRMPSLDGSLTGWIAQLEAMRKQNYGGAVPGHGPVSVEFGPASAALLRYLTAVRDGVRAEIDGGGSIERAMSHVAQSERDHWKLFDDYNKRNVAEAFSELEWQ</sequence>
<accession>A0ABS9ZB59</accession>
<evidence type="ECO:0000256" key="2">
    <source>
        <dbReference type="SAM" id="SignalP"/>
    </source>
</evidence>
<evidence type="ECO:0000259" key="3">
    <source>
        <dbReference type="SMART" id="SM00849"/>
    </source>
</evidence>
<dbReference type="NCBIfam" id="TIGR04559">
    <property type="entry name" value="SoxH_rel_PQQ_2"/>
    <property type="match status" value="1"/>
</dbReference>